<reference evidence="1" key="1">
    <citation type="submission" date="2019-08" db="EMBL/GenBank/DDBJ databases">
        <authorList>
            <person name="Kucharzyk K."/>
            <person name="Murdoch R.W."/>
            <person name="Higgins S."/>
            <person name="Loffler F."/>
        </authorList>
    </citation>
    <scope>NUCLEOTIDE SEQUENCE</scope>
</reference>
<sequence length="31" mass="3391">MGQIAVFGINRFQFEMKLLGCIGNALHPDIG</sequence>
<accession>A0A645C1M3</accession>
<protein>
    <submittedName>
        <fullName evidence="1">Uncharacterized protein</fullName>
    </submittedName>
</protein>
<gene>
    <name evidence="1" type="ORF">SDC9_118676</name>
</gene>
<dbReference type="EMBL" id="VSSQ01024284">
    <property type="protein sequence ID" value="MPM71706.1"/>
    <property type="molecule type" value="Genomic_DNA"/>
</dbReference>
<name>A0A645C1M3_9ZZZZ</name>
<proteinExistence type="predicted"/>
<dbReference type="AlphaFoldDB" id="A0A645C1M3"/>
<evidence type="ECO:0000313" key="1">
    <source>
        <dbReference type="EMBL" id="MPM71706.1"/>
    </source>
</evidence>
<comment type="caution">
    <text evidence="1">The sequence shown here is derived from an EMBL/GenBank/DDBJ whole genome shotgun (WGS) entry which is preliminary data.</text>
</comment>
<organism evidence="1">
    <name type="scientific">bioreactor metagenome</name>
    <dbReference type="NCBI Taxonomy" id="1076179"/>
    <lineage>
        <taxon>unclassified sequences</taxon>
        <taxon>metagenomes</taxon>
        <taxon>ecological metagenomes</taxon>
    </lineage>
</organism>